<feature type="domain" description="SusD-like N-terminal" evidence="6">
    <location>
        <begin position="70"/>
        <end position="223"/>
    </location>
</feature>
<evidence type="ECO:0000256" key="3">
    <source>
        <dbReference type="ARBA" id="ARBA00023136"/>
    </source>
</evidence>
<evidence type="ECO:0000256" key="2">
    <source>
        <dbReference type="ARBA" id="ARBA00022729"/>
    </source>
</evidence>
<dbReference type="CDD" id="cd08977">
    <property type="entry name" value="SusD"/>
    <property type="match status" value="1"/>
</dbReference>
<keyword evidence="4" id="KW-0998">Cell outer membrane</keyword>
<reference evidence="7" key="1">
    <citation type="submission" date="2018-06" db="EMBL/GenBank/DDBJ databases">
        <authorList>
            <person name="Zhirakovskaya E."/>
        </authorList>
    </citation>
    <scope>NUCLEOTIDE SEQUENCE</scope>
</reference>
<sequence length="492" mass="56593">MKAYKFINVLILISIFLVGCDDLDYKPIDQLDESMVVGDTDLLQNVTYGTYSKLKIRNYLRYCRYAKELMSDDVILVKTTGDHLMQTYNYGHTVNSNVSRLVWTIGYQAIYTANKVIDAIDENDPDPKLNQLLGENIFLRALIHHDLVRIFGRPYTNGDPSKNLGVMIRDNIDPTDLPPRSTVKECYDFIVADLLKAATLMTDPKPAIYASKEVAYALLARIYIYMADYDNAIKYADLVINSGRYELLRDNDYKKYFTFIPEENKETIFAIKLLATENQRKGSVGSMFNGFGGWGELYVSPSYRKLIYKYSNDARINFIQPHYKGNKIPDPTEDCGFKVQKRNGLSKYYNVKYTMEDGIPMLASIIRLRLAEMYLIKAEAYAKKGDDSKAIEIVDFLRQRAGLTGNQLFSNDMQGYTSTMDIVMDELRLEFAWEGHRSYDVYRNNRTMDRTYLPPDVAWHGPRIIEPTSKAIVHLIPESEIILNPNLVQNPF</sequence>
<name>A0A3B0TV61_9ZZZZ</name>
<dbReference type="InterPro" id="IPR011990">
    <property type="entry name" value="TPR-like_helical_dom_sf"/>
</dbReference>
<evidence type="ECO:0000259" key="5">
    <source>
        <dbReference type="Pfam" id="PF07980"/>
    </source>
</evidence>
<gene>
    <name evidence="7" type="ORF">MNBD_BACTEROID01-2</name>
</gene>
<evidence type="ECO:0000256" key="1">
    <source>
        <dbReference type="ARBA" id="ARBA00004442"/>
    </source>
</evidence>
<dbReference type="Gene3D" id="1.25.40.390">
    <property type="match status" value="1"/>
</dbReference>
<comment type="subcellular location">
    <subcellularLocation>
        <location evidence="1">Cell outer membrane</location>
    </subcellularLocation>
</comment>
<evidence type="ECO:0000259" key="6">
    <source>
        <dbReference type="Pfam" id="PF14322"/>
    </source>
</evidence>
<dbReference type="PROSITE" id="PS51257">
    <property type="entry name" value="PROKAR_LIPOPROTEIN"/>
    <property type="match status" value="1"/>
</dbReference>
<dbReference type="Pfam" id="PF07980">
    <property type="entry name" value="SusD_RagB"/>
    <property type="match status" value="1"/>
</dbReference>
<dbReference type="InterPro" id="IPR033985">
    <property type="entry name" value="SusD-like_N"/>
</dbReference>
<dbReference type="EMBL" id="UOEP01000113">
    <property type="protein sequence ID" value="VAW20093.1"/>
    <property type="molecule type" value="Genomic_DNA"/>
</dbReference>
<dbReference type="Pfam" id="PF14322">
    <property type="entry name" value="SusD-like_3"/>
    <property type="match status" value="1"/>
</dbReference>
<dbReference type="GO" id="GO:0009279">
    <property type="term" value="C:cell outer membrane"/>
    <property type="evidence" value="ECO:0007669"/>
    <property type="project" value="UniProtKB-SubCell"/>
</dbReference>
<keyword evidence="7" id="KW-0449">Lipoprotein</keyword>
<evidence type="ECO:0000313" key="7">
    <source>
        <dbReference type="EMBL" id="VAW20093.1"/>
    </source>
</evidence>
<dbReference type="InterPro" id="IPR012944">
    <property type="entry name" value="SusD_RagB_dom"/>
</dbReference>
<keyword evidence="2" id="KW-0732">Signal</keyword>
<evidence type="ECO:0000256" key="4">
    <source>
        <dbReference type="ARBA" id="ARBA00023237"/>
    </source>
</evidence>
<accession>A0A3B0TV61</accession>
<feature type="domain" description="RagB/SusD" evidence="5">
    <location>
        <begin position="363"/>
        <end position="491"/>
    </location>
</feature>
<dbReference type="AlphaFoldDB" id="A0A3B0TV61"/>
<organism evidence="7">
    <name type="scientific">hydrothermal vent metagenome</name>
    <dbReference type="NCBI Taxonomy" id="652676"/>
    <lineage>
        <taxon>unclassified sequences</taxon>
        <taxon>metagenomes</taxon>
        <taxon>ecological metagenomes</taxon>
    </lineage>
</organism>
<proteinExistence type="predicted"/>
<keyword evidence="3" id="KW-0472">Membrane</keyword>
<protein>
    <submittedName>
        <fullName evidence="7">Cell surface glycan-binding lipoprotein, utilization system for glycans and polysaccharides (PUL), SusD family</fullName>
    </submittedName>
</protein>
<dbReference type="SUPFAM" id="SSF48452">
    <property type="entry name" value="TPR-like"/>
    <property type="match status" value="1"/>
</dbReference>